<dbReference type="InterPro" id="IPR000827">
    <property type="entry name" value="Chemokine_CC_CS"/>
</dbReference>
<dbReference type="InterPro" id="IPR039809">
    <property type="entry name" value="Chemokine_b/g/d"/>
</dbReference>
<keyword evidence="9" id="KW-0145">Chemotaxis</keyword>
<dbReference type="FunFam" id="2.40.50.40:FF:000002">
    <property type="entry name" value="C-C motif chemokine"/>
    <property type="match status" value="1"/>
</dbReference>
<dbReference type="Pfam" id="PF00095">
    <property type="entry name" value="WAP"/>
    <property type="match status" value="1"/>
</dbReference>
<keyword evidence="5 9" id="KW-0732">Signal</keyword>
<feature type="chain" id="PRO_5044521298" description="C-C motif chemokine" evidence="9">
    <location>
        <begin position="25"/>
        <end position="132"/>
    </location>
</feature>
<evidence type="ECO:0000256" key="3">
    <source>
        <dbReference type="ARBA" id="ARBA00022514"/>
    </source>
</evidence>
<evidence type="ECO:0000256" key="6">
    <source>
        <dbReference type="ARBA" id="ARBA00023157"/>
    </source>
</evidence>
<comment type="function">
    <text evidence="7">Monokine with inflammatory and chemokinetic properties. Binds to CCR1, CCR4 and CCR5. One of the major HIV-suppressive factors produced by CD8+ T-cells. Recombinant MIP-1-alpha induces a dose-dependent inhibition of different strains of HIV-1, HIV-2, and simian immunodeficiency virus (SIV).</text>
</comment>
<dbReference type="Ensembl" id="ENSSSCT00040105773.1">
    <property type="protein sequence ID" value="ENSSSCP00040048527.1"/>
    <property type="gene ID" value="ENSSSCG00040076036.1"/>
</dbReference>
<organism evidence="11 12">
    <name type="scientific">Sus scrofa</name>
    <name type="common">Pig</name>
    <dbReference type="NCBI Taxonomy" id="9823"/>
    <lineage>
        <taxon>Eukaryota</taxon>
        <taxon>Metazoa</taxon>
        <taxon>Chordata</taxon>
        <taxon>Craniata</taxon>
        <taxon>Vertebrata</taxon>
        <taxon>Euteleostomi</taxon>
        <taxon>Mammalia</taxon>
        <taxon>Eutheria</taxon>
        <taxon>Laurasiatheria</taxon>
        <taxon>Artiodactyla</taxon>
        <taxon>Suina</taxon>
        <taxon>Suidae</taxon>
        <taxon>Sus</taxon>
    </lineage>
</organism>
<evidence type="ECO:0000259" key="10">
    <source>
        <dbReference type="SMART" id="SM00199"/>
    </source>
</evidence>
<keyword evidence="6" id="KW-1015">Disulfide bond</keyword>
<dbReference type="Gene3D" id="4.10.75.10">
    <property type="entry name" value="Elafin-like"/>
    <property type="match status" value="1"/>
</dbReference>
<dbReference type="PANTHER" id="PTHR12015:SF183">
    <property type="entry name" value="C-C MOTIF CHEMOKINE 3"/>
    <property type="match status" value="1"/>
</dbReference>
<feature type="signal peptide" evidence="9">
    <location>
        <begin position="1"/>
        <end position="24"/>
    </location>
</feature>
<accession>A0A8D1G5H8</accession>
<dbReference type="Pfam" id="PF00048">
    <property type="entry name" value="IL8"/>
    <property type="match status" value="1"/>
</dbReference>
<evidence type="ECO:0000256" key="2">
    <source>
        <dbReference type="ARBA" id="ARBA00010868"/>
    </source>
</evidence>
<comment type="subcellular location">
    <subcellularLocation>
        <location evidence="1 9">Secreted</location>
    </subcellularLocation>
</comment>
<comment type="subunit">
    <text evidence="8">Self-associates. Also heterodimer of MIP-1-alpha(4-69) and MIP-1-beta(3-69). Interacts with CCR1.</text>
</comment>
<dbReference type="CDD" id="cd00272">
    <property type="entry name" value="Chemokine_CC"/>
    <property type="match status" value="1"/>
</dbReference>
<dbReference type="PANTHER" id="PTHR12015">
    <property type="entry name" value="SMALL INDUCIBLE CYTOKINE A"/>
    <property type="match status" value="1"/>
</dbReference>
<evidence type="ECO:0000256" key="8">
    <source>
        <dbReference type="ARBA" id="ARBA00046726"/>
    </source>
</evidence>
<keyword evidence="4 9" id="KW-0964">Secreted</keyword>
<protein>
    <recommendedName>
        <fullName evidence="9">C-C motif chemokine</fullName>
    </recommendedName>
</protein>
<keyword evidence="3 9" id="KW-0202">Cytokine</keyword>
<dbReference type="AlphaFoldDB" id="A0A8D1G5H8"/>
<dbReference type="GO" id="GO:0006955">
    <property type="term" value="P:immune response"/>
    <property type="evidence" value="ECO:0007669"/>
    <property type="project" value="InterPro"/>
</dbReference>
<dbReference type="Ensembl" id="ENSSSCT00060029042.1">
    <property type="protein sequence ID" value="ENSSSCP00060012444.1"/>
    <property type="gene ID" value="ENSSSCG00060021434.1"/>
</dbReference>
<sequence length="132" mass="14699">MKLGGLCLLLLLAVLLTLNAELQAVVFSHTEGICVMECYVDQDCKEGEECLSDGCGRGCYPVLHTVVSIPPDCCLAYTTRRIPRKLVQDYYKTSSYCSKPGIIFQTKKGRQICANPEEAWVQEYIIDLKLSA</sequence>
<dbReference type="SUPFAM" id="SSF54117">
    <property type="entry name" value="Interleukin 8-like chemokines"/>
    <property type="match status" value="1"/>
</dbReference>
<evidence type="ECO:0000313" key="11">
    <source>
        <dbReference type="Ensembl" id="ENSSSCP00040048527.1"/>
    </source>
</evidence>
<dbReference type="SMART" id="SM00199">
    <property type="entry name" value="SCY"/>
    <property type="match status" value="1"/>
</dbReference>
<dbReference type="InterPro" id="IPR036048">
    <property type="entry name" value="Interleukin_8-like_sf"/>
</dbReference>
<dbReference type="Proteomes" id="UP000694723">
    <property type="component" value="Unplaced"/>
</dbReference>
<comment type="similarity">
    <text evidence="2 9">Belongs to the intercrine beta (chemokine CC) family.</text>
</comment>
<dbReference type="InterPro" id="IPR008197">
    <property type="entry name" value="WAP_dom"/>
</dbReference>
<evidence type="ECO:0000256" key="7">
    <source>
        <dbReference type="ARBA" id="ARBA00044740"/>
    </source>
</evidence>
<name>A0A8D1G5H8_PIG</name>
<dbReference type="Gene3D" id="2.40.50.40">
    <property type="match status" value="1"/>
</dbReference>
<dbReference type="GO" id="GO:0030414">
    <property type="term" value="F:peptidase inhibitor activity"/>
    <property type="evidence" value="ECO:0007669"/>
    <property type="project" value="InterPro"/>
</dbReference>
<proteinExistence type="inferred from homology"/>
<dbReference type="Proteomes" id="UP000694722">
    <property type="component" value="Unplaced"/>
</dbReference>
<reference evidence="11" key="1">
    <citation type="submission" date="2025-05" db="UniProtKB">
        <authorList>
            <consortium name="Ensembl"/>
        </authorList>
    </citation>
    <scope>IDENTIFICATION</scope>
</reference>
<feature type="domain" description="Chemokine interleukin-8-like" evidence="10">
    <location>
        <begin position="70"/>
        <end position="128"/>
    </location>
</feature>
<evidence type="ECO:0000313" key="12">
    <source>
        <dbReference type="Proteomes" id="UP000694722"/>
    </source>
</evidence>
<evidence type="ECO:0000256" key="4">
    <source>
        <dbReference type="ARBA" id="ARBA00022525"/>
    </source>
</evidence>
<dbReference type="InterPro" id="IPR036645">
    <property type="entry name" value="Elafin-like_sf"/>
</dbReference>
<evidence type="ECO:0000256" key="1">
    <source>
        <dbReference type="ARBA" id="ARBA00004613"/>
    </source>
</evidence>
<dbReference type="InterPro" id="IPR001811">
    <property type="entry name" value="Chemokine_IL8-like_dom"/>
</dbReference>
<dbReference type="GO" id="GO:0008009">
    <property type="term" value="F:chemokine activity"/>
    <property type="evidence" value="ECO:0007669"/>
    <property type="project" value="InterPro"/>
</dbReference>
<evidence type="ECO:0000256" key="9">
    <source>
        <dbReference type="RuleBase" id="RU361150"/>
    </source>
</evidence>
<dbReference type="PROSITE" id="PS00472">
    <property type="entry name" value="SMALL_CYTOKINES_CC"/>
    <property type="match status" value="1"/>
</dbReference>
<evidence type="ECO:0000256" key="5">
    <source>
        <dbReference type="ARBA" id="ARBA00022729"/>
    </source>
</evidence>
<dbReference type="GO" id="GO:0005615">
    <property type="term" value="C:extracellular space"/>
    <property type="evidence" value="ECO:0007669"/>
    <property type="project" value="UniProtKB-KW"/>
</dbReference>